<accession>A0A1L3JJV9</accession>
<dbReference type="AlphaFoldDB" id="A0A1L3JJV9"/>
<keyword evidence="1" id="KW-0472">Membrane</keyword>
<protein>
    <recommendedName>
        <fullName evidence="4">DUF4230 domain-containing protein</fullName>
    </recommendedName>
</protein>
<keyword evidence="3" id="KW-1185">Reference proteome</keyword>
<name>A0A1L3JJV9_9FLAO</name>
<evidence type="ECO:0000313" key="2">
    <source>
        <dbReference type="EMBL" id="APG65389.1"/>
    </source>
</evidence>
<reference evidence="2 3" key="1">
    <citation type="submission" date="2016-11" db="EMBL/GenBank/DDBJ databases">
        <title>Tenacibaculum sp. LPB0136, isolated from marine environment.</title>
        <authorList>
            <person name="Kim E."/>
            <person name="Yi H."/>
        </authorList>
    </citation>
    <scope>NUCLEOTIDE SEQUENCE [LARGE SCALE GENOMIC DNA]</scope>
    <source>
        <strain evidence="2 3">LPB0136</strain>
    </source>
</reference>
<keyword evidence="1" id="KW-0812">Transmembrane</keyword>
<evidence type="ECO:0000313" key="3">
    <source>
        <dbReference type="Proteomes" id="UP000181898"/>
    </source>
</evidence>
<gene>
    <name evidence="2" type="ORF">LPB136_08490</name>
</gene>
<dbReference type="KEGG" id="ten:LPB136_08490"/>
<dbReference type="InterPro" id="IPR025324">
    <property type="entry name" value="DUF4230"/>
</dbReference>
<dbReference type="OrthoDB" id="669131at2"/>
<sequence length="204" mass="23550">MELLFLGLIGGAIISYFIFLRFSFSKKRNLTEKQSVILLDKIKRVLKLITVQGEFSEIYHHENTKEKWMGMFTSKKKALILINAKAHIGFDFKKMKMVADSKRKTITVTDFPQPEVLSLEPDLRYYDMQNGMLNKFDASDLTALNKEAKEHILDKIPESNLMETASKEALEAIHLMENLVETIGWSLDYSQLELPMSAQKKLKE</sequence>
<dbReference type="Pfam" id="PF14014">
    <property type="entry name" value="DUF4230"/>
    <property type="match status" value="1"/>
</dbReference>
<organism evidence="2 3">
    <name type="scientific">Tenacibaculum todarodis</name>
    <dbReference type="NCBI Taxonomy" id="1850252"/>
    <lineage>
        <taxon>Bacteria</taxon>
        <taxon>Pseudomonadati</taxon>
        <taxon>Bacteroidota</taxon>
        <taxon>Flavobacteriia</taxon>
        <taxon>Flavobacteriales</taxon>
        <taxon>Flavobacteriaceae</taxon>
        <taxon>Tenacibaculum</taxon>
    </lineage>
</organism>
<dbReference type="EMBL" id="CP018155">
    <property type="protein sequence ID" value="APG65389.1"/>
    <property type="molecule type" value="Genomic_DNA"/>
</dbReference>
<feature type="transmembrane region" description="Helical" evidence="1">
    <location>
        <begin position="6"/>
        <end position="24"/>
    </location>
</feature>
<dbReference type="STRING" id="1850252.LPB136_08490"/>
<proteinExistence type="predicted"/>
<evidence type="ECO:0008006" key="4">
    <source>
        <dbReference type="Google" id="ProtNLM"/>
    </source>
</evidence>
<evidence type="ECO:0000256" key="1">
    <source>
        <dbReference type="SAM" id="Phobius"/>
    </source>
</evidence>
<keyword evidence="1" id="KW-1133">Transmembrane helix</keyword>
<dbReference type="RefSeq" id="WP_072555916.1">
    <property type="nucleotide sequence ID" value="NZ_CP018155.1"/>
</dbReference>
<dbReference type="Proteomes" id="UP000181898">
    <property type="component" value="Chromosome"/>
</dbReference>